<dbReference type="AlphaFoldDB" id="A0A222GB58"/>
<dbReference type="OrthoDB" id="6227741at2"/>
<evidence type="ECO:0000313" key="3">
    <source>
        <dbReference type="Proteomes" id="UP000202259"/>
    </source>
</evidence>
<proteinExistence type="predicted"/>
<keyword evidence="1" id="KW-0732">Signal</keyword>
<evidence type="ECO:0000313" key="2">
    <source>
        <dbReference type="EMBL" id="ASP49031.1"/>
    </source>
</evidence>
<accession>A0A222GB58</accession>
<feature type="chain" id="PRO_5012149207" evidence="1">
    <location>
        <begin position="19"/>
        <end position="147"/>
    </location>
</feature>
<name>A0A222GB58_9GAMM</name>
<feature type="signal peptide" evidence="1">
    <location>
        <begin position="1"/>
        <end position="18"/>
    </location>
</feature>
<sequence>MIKFIFLCLILLSNIALAASDEVYNTSTIQAVNSIYWLNQQQDSAIMYARWENFNSIKHFIDNAVLTGRTSQKPVNIEIADVLLLSSSKQNKMLKVYFTEDAITLNGQSYFANSAMLTKFREINMRRIAKGDLISPKVLRRVYKANN</sequence>
<dbReference type="KEGG" id="cber:B5D82_15390"/>
<reference evidence="2 3" key="1">
    <citation type="submission" date="2017-08" db="EMBL/GenBank/DDBJ databases">
        <title>Complete genome of Colwellia sp. NB097-1, a psychrophile bacterium ioslated from Bering Sea.</title>
        <authorList>
            <person name="Chen X."/>
        </authorList>
    </citation>
    <scope>NUCLEOTIDE SEQUENCE [LARGE SCALE GENOMIC DNA]</scope>
    <source>
        <strain evidence="2 3">NB097-1</strain>
    </source>
</reference>
<dbReference type="EMBL" id="CP020465">
    <property type="protein sequence ID" value="ASP49031.1"/>
    <property type="molecule type" value="Genomic_DNA"/>
</dbReference>
<dbReference type="Proteomes" id="UP000202259">
    <property type="component" value="Chromosome"/>
</dbReference>
<gene>
    <name evidence="2" type="ORF">B5D82_15390</name>
</gene>
<protein>
    <submittedName>
        <fullName evidence="2">Uncharacterized protein</fullName>
    </submittedName>
</protein>
<organism evidence="2 3">
    <name type="scientific">Cognaticolwellia beringensis</name>
    <dbReference type="NCBI Taxonomy" id="1967665"/>
    <lineage>
        <taxon>Bacteria</taxon>
        <taxon>Pseudomonadati</taxon>
        <taxon>Pseudomonadota</taxon>
        <taxon>Gammaproteobacteria</taxon>
        <taxon>Alteromonadales</taxon>
        <taxon>Colwelliaceae</taxon>
        <taxon>Cognaticolwellia</taxon>
    </lineage>
</organism>
<evidence type="ECO:0000256" key="1">
    <source>
        <dbReference type="SAM" id="SignalP"/>
    </source>
</evidence>
<keyword evidence="3" id="KW-1185">Reference proteome</keyword>
<dbReference type="RefSeq" id="WP_081152760.1">
    <property type="nucleotide sequence ID" value="NZ_CP020465.1"/>
</dbReference>